<dbReference type="Pfam" id="PF00419">
    <property type="entry name" value="Fimbrial"/>
    <property type="match status" value="1"/>
</dbReference>
<dbReference type="EMBL" id="CP006569">
    <property type="protein sequence ID" value="AHF75583.1"/>
    <property type="molecule type" value="Genomic_DNA"/>
</dbReference>
<protein>
    <submittedName>
        <fullName evidence="3">P pilus assembly protein</fullName>
    </submittedName>
</protein>
<name>W0HTW7_9GAMM</name>
<keyword evidence="1" id="KW-0732">Signal</keyword>
<dbReference type="PATRIC" id="fig|1239307.3.peg.513"/>
<gene>
    <name evidence="3" type="primary">fimA</name>
    <name evidence="3" type="ORF">Sant_0486</name>
</gene>
<evidence type="ECO:0000313" key="3">
    <source>
        <dbReference type="EMBL" id="AHF75583.1"/>
    </source>
</evidence>
<sequence length="278" mass="30117">MSIITRLIPLLIVLAAAPLQATAAILTLPMPAITLNQAAQQQEGALLKTLVLPASAAEKLSTTRLSLTTPGALWDAGRGIYQTPVAGLGLSLCNRAGDRCLTQNTPWIPGDTLILRLYKTGNLQGGRYSLPALTLLAASQPVLRVMPPHITVTTALCRITAKRIQVAFPRIVMTPSLSEPLPALNFKIPVTCANADDYRNVLIQFRYAGRLFDDKTLQTQLSNIGIQIDNDDHQPVTFNNDKPLPSSTFVYRARLVRTAGAAQYGKFSVNATALMTFR</sequence>
<dbReference type="HOGENOM" id="CLU_1000761_0_0_6"/>
<dbReference type="OrthoDB" id="6607238at2"/>
<feature type="chain" id="PRO_5004789861" evidence="1">
    <location>
        <begin position="24"/>
        <end position="278"/>
    </location>
</feature>
<dbReference type="Proteomes" id="UP000019028">
    <property type="component" value="Chromosome"/>
</dbReference>
<dbReference type="InterPro" id="IPR036937">
    <property type="entry name" value="Adhesion_dom_fimbrial_sf"/>
</dbReference>
<organism evidence="3 4">
    <name type="scientific">Sodalis praecaptivus</name>
    <dbReference type="NCBI Taxonomy" id="1239307"/>
    <lineage>
        <taxon>Bacteria</taxon>
        <taxon>Pseudomonadati</taxon>
        <taxon>Pseudomonadota</taxon>
        <taxon>Gammaproteobacteria</taxon>
        <taxon>Enterobacterales</taxon>
        <taxon>Bruguierivoracaceae</taxon>
        <taxon>Sodalis</taxon>
    </lineage>
</organism>
<evidence type="ECO:0000256" key="1">
    <source>
        <dbReference type="SAM" id="SignalP"/>
    </source>
</evidence>
<dbReference type="RefSeq" id="WP_025420717.1">
    <property type="nucleotide sequence ID" value="NZ_CP006569.1"/>
</dbReference>
<evidence type="ECO:0000313" key="4">
    <source>
        <dbReference type="Proteomes" id="UP000019028"/>
    </source>
</evidence>
<dbReference type="InterPro" id="IPR008966">
    <property type="entry name" value="Adhesion_dom_sf"/>
</dbReference>
<dbReference type="SUPFAM" id="SSF49401">
    <property type="entry name" value="Bacterial adhesins"/>
    <property type="match status" value="1"/>
</dbReference>
<dbReference type="InterPro" id="IPR000259">
    <property type="entry name" value="Adhesion_dom_fimbrial"/>
</dbReference>
<reference evidence="3 4" key="1">
    <citation type="journal article" date="2014" name="Genome Biol. Evol.">
        <title>Genome degeneration and adaptation in a nascent stage of symbiosis.</title>
        <authorList>
            <person name="Oakeson K.F."/>
            <person name="Gil R."/>
            <person name="Clayton A.L."/>
            <person name="Dunn D.M."/>
            <person name="von Niederhausern A.C."/>
            <person name="Hamil C."/>
            <person name="Aoyagi A."/>
            <person name="Duval B."/>
            <person name="Baca A."/>
            <person name="Silva F.J."/>
            <person name="Vallier A."/>
            <person name="Jackson D.G."/>
            <person name="Latorre A."/>
            <person name="Weiss R.B."/>
            <person name="Heddi A."/>
            <person name="Moya A."/>
            <person name="Dale C."/>
        </authorList>
    </citation>
    <scope>NUCLEOTIDE SEQUENCE [LARGE SCALE GENOMIC DNA]</scope>
    <source>
        <strain evidence="3 4">HS1</strain>
    </source>
</reference>
<dbReference type="Gene3D" id="2.60.40.1090">
    <property type="entry name" value="Fimbrial-type adhesion domain"/>
    <property type="match status" value="1"/>
</dbReference>
<dbReference type="GO" id="GO:0007155">
    <property type="term" value="P:cell adhesion"/>
    <property type="evidence" value="ECO:0007669"/>
    <property type="project" value="InterPro"/>
</dbReference>
<evidence type="ECO:0000259" key="2">
    <source>
        <dbReference type="Pfam" id="PF00419"/>
    </source>
</evidence>
<accession>W0HTW7</accession>
<feature type="signal peptide" evidence="1">
    <location>
        <begin position="1"/>
        <end position="23"/>
    </location>
</feature>
<dbReference type="AlphaFoldDB" id="W0HTW7"/>
<keyword evidence="4" id="KW-1185">Reference proteome</keyword>
<dbReference type="KEGG" id="sod:Sant_0486"/>
<proteinExistence type="predicted"/>
<feature type="domain" description="Fimbrial-type adhesion" evidence="2">
    <location>
        <begin position="151"/>
        <end position="277"/>
    </location>
</feature>
<dbReference type="GO" id="GO:0009289">
    <property type="term" value="C:pilus"/>
    <property type="evidence" value="ECO:0007669"/>
    <property type="project" value="InterPro"/>
</dbReference>